<evidence type="ECO:0000313" key="2">
    <source>
        <dbReference type="EMBL" id="KAJ1115110.1"/>
    </source>
</evidence>
<keyword evidence="3" id="KW-1185">Reference proteome</keyword>
<organism evidence="2 3">
    <name type="scientific">Pleurodeles waltl</name>
    <name type="common">Iberian ribbed newt</name>
    <dbReference type="NCBI Taxonomy" id="8319"/>
    <lineage>
        <taxon>Eukaryota</taxon>
        <taxon>Metazoa</taxon>
        <taxon>Chordata</taxon>
        <taxon>Craniata</taxon>
        <taxon>Vertebrata</taxon>
        <taxon>Euteleostomi</taxon>
        <taxon>Amphibia</taxon>
        <taxon>Batrachia</taxon>
        <taxon>Caudata</taxon>
        <taxon>Salamandroidea</taxon>
        <taxon>Salamandridae</taxon>
        <taxon>Pleurodelinae</taxon>
        <taxon>Pleurodeles</taxon>
    </lineage>
</organism>
<dbReference type="EMBL" id="JANPWB010000012">
    <property type="protein sequence ID" value="KAJ1115110.1"/>
    <property type="molecule type" value="Genomic_DNA"/>
</dbReference>
<dbReference type="AlphaFoldDB" id="A0AAV7NGE0"/>
<dbReference type="Proteomes" id="UP001066276">
    <property type="component" value="Chromosome 8"/>
</dbReference>
<feature type="region of interest" description="Disordered" evidence="1">
    <location>
        <begin position="19"/>
        <end position="59"/>
    </location>
</feature>
<accession>A0AAV7NGE0</accession>
<evidence type="ECO:0000313" key="3">
    <source>
        <dbReference type="Proteomes" id="UP001066276"/>
    </source>
</evidence>
<sequence length="138" mass="14501">MGGIWQVGRGCGGAWCGHLSTTTKDKPRNGPKQSTMDKYAQPSGAVLTPGPSGHTTMSPDNATLLAAITQSGDMLDSKIGAVGLDVTLLHQNLGKAVDRITEANTRVLGVENMAGILQSKIQKLETMTKELALRVEDA</sequence>
<comment type="caution">
    <text evidence="2">The sequence shown here is derived from an EMBL/GenBank/DDBJ whole genome shotgun (WGS) entry which is preliminary data.</text>
</comment>
<protein>
    <submittedName>
        <fullName evidence="2">Uncharacterized protein</fullName>
    </submittedName>
</protein>
<name>A0AAV7NGE0_PLEWA</name>
<proteinExistence type="predicted"/>
<reference evidence="2" key="1">
    <citation type="journal article" date="2022" name="bioRxiv">
        <title>Sequencing and chromosome-scale assembly of the giantPleurodeles waltlgenome.</title>
        <authorList>
            <person name="Brown T."/>
            <person name="Elewa A."/>
            <person name="Iarovenko S."/>
            <person name="Subramanian E."/>
            <person name="Araus A.J."/>
            <person name="Petzold A."/>
            <person name="Susuki M."/>
            <person name="Suzuki K.-i.T."/>
            <person name="Hayashi T."/>
            <person name="Toyoda A."/>
            <person name="Oliveira C."/>
            <person name="Osipova E."/>
            <person name="Leigh N.D."/>
            <person name="Simon A."/>
            <person name="Yun M.H."/>
        </authorList>
    </citation>
    <scope>NUCLEOTIDE SEQUENCE</scope>
    <source>
        <strain evidence="2">20211129_DDA</strain>
        <tissue evidence="2">Liver</tissue>
    </source>
</reference>
<gene>
    <name evidence="2" type="ORF">NDU88_003336</name>
</gene>
<evidence type="ECO:0000256" key="1">
    <source>
        <dbReference type="SAM" id="MobiDB-lite"/>
    </source>
</evidence>